<comment type="caution">
    <text evidence="2">The sequence shown here is derived from an EMBL/GenBank/DDBJ whole genome shotgun (WGS) entry which is preliminary data.</text>
</comment>
<feature type="domain" description="Heterokaryon incompatibility" evidence="1">
    <location>
        <begin position="80"/>
        <end position="217"/>
    </location>
</feature>
<reference evidence="2" key="1">
    <citation type="journal article" date="2023" name="Mol. Phylogenet. Evol.">
        <title>Genome-scale phylogeny and comparative genomics of the fungal order Sordariales.</title>
        <authorList>
            <person name="Hensen N."/>
            <person name="Bonometti L."/>
            <person name="Westerberg I."/>
            <person name="Brannstrom I.O."/>
            <person name="Guillou S."/>
            <person name="Cros-Aarteil S."/>
            <person name="Calhoun S."/>
            <person name="Haridas S."/>
            <person name="Kuo A."/>
            <person name="Mondo S."/>
            <person name="Pangilinan J."/>
            <person name="Riley R."/>
            <person name="LaButti K."/>
            <person name="Andreopoulos B."/>
            <person name="Lipzen A."/>
            <person name="Chen C."/>
            <person name="Yan M."/>
            <person name="Daum C."/>
            <person name="Ng V."/>
            <person name="Clum A."/>
            <person name="Steindorff A."/>
            <person name="Ohm R.A."/>
            <person name="Martin F."/>
            <person name="Silar P."/>
            <person name="Natvig D.O."/>
            <person name="Lalanne C."/>
            <person name="Gautier V."/>
            <person name="Ament-Velasquez S.L."/>
            <person name="Kruys A."/>
            <person name="Hutchinson M.I."/>
            <person name="Powell A.J."/>
            <person name="Barry K."/>
            <person name="Miller A.N."/>
            <person name="Grigoriev I.V."/>
            <person name="Debuchy R."/>
            <person name="Gladieux P."/>
            <person name="Hiltunen Thoren M."/>
            <person name="Johannesson H."/>
        </authorList>
    </citation>
    <scope>NUCLEOTIDE SEQUENCE</scope>
    <source>
        <strain evidence="2">PSN293</strain>
    </source>
</reference>
<evidence type="ECO:0000313" key="3">
    <source>
        <dbReference type="Proteomes" id="UP001301769"/>
    </source>
</evidence>
<evidence type="ECO:0000313" key="2">
    <source>
        <dbReference type="EMBL" id="KAK4207824.1"/>
    </source>
</evidence>
<dbReference type="Proteomes" id="UP001301769">
    <property type="component" value="Unassembled WGS sequence"/>
</dbReference>
<dbReference type="PANTHER" id="PTHR33112">
    <property type="entry name" value="DOMAIN PROTEIN, PUTATIVE-RELATED"/>
    <property type="match status" value="1"/>
</dbReference>
<sequence length="514" mass="59332">MATPHGIPNPWNLKGQPLAFGQRLNATRDRICDWLSTCLKEHKKCGPGPVSNLPTRVLDVGLVASDPIRLHTSRGEKARYICLSYCWGGAQFIKTTNETLKRHETGIRFDQLPKAFQDTVAVARALGIRYVWIDSLCIIQDDSADWAHESSRMADVYRRSYLTVAPAWADSPFSGCFPPSDKGLKVQSVTVQQNFHFGETRFHRDFPLLSRAWTYQERLLSSRILYFSRQELIWDCRELRECECGNDGKPGNVKSQELDKRKFYNRVLDQESPGYRAKDHGELWREMVTEYTTHSLTYLSDMLPAIQGLAAQMQSHRKSEYLAGLWRDTLIQDMCWQRAINRSSRPLWVRTPQNQQQAPTWSWASVDSPVEFVRFYSQKNALQYPLILDIQVQLPNLRTGQGRNGFIELDSSLVPFHLLDKSNTHFSQDSILTVPDSGWDFYCQVDIKDAEYDSRECYLMPLLSADKRFYGLVVKPWNGSSEDMIRVGLVEKNHMKPAQIKALTNRRKRRIKLL</sequence>
<dbReference type="InterPro" id="IPR010730">
    <property type="entry name" value="HET"/>
</dbReference>
<dbReference type="EMBL" id="MU858271">
    <property type="protein sequence ID" value="KAK4207824.1"/>
    <property type="molecule type" value="Genomic_DNA"/>
</dbReference>
<gene>
    <name evidence="2" type="ORF">QBC37DRAFT_454403</name>
</gene>
<organism evidence="2 3">
    <name type="scientific">Rhypophila decipiens</name>
    <dbReference type="NCBI Taxonomy" id="261697"/>
    <lineage>
        <taxon>Eukaryota</taxon>
        <taxon>Fungi</taxon>
        <taxon>Dikarya</taxon>
        <taxon>Ascomycota</taxon>
        <taxon>Pezizomycotina</taxon>
        <taxon>Sordariomycetes</taxon>
        <taxon>Sordariomycetidae</taxon>
        <taxon>Sordariales</taxon>
        <taxon>Naviculisporaceae</taxon>
        <taxon>Rhypophila</taxon>
    </lineage>
</organism>
<dbReference type="PANTHER" id="PTHR33112:SF9">
    <property type="entry name" value="HETEROKARYON INCOMPATIBILITY DOMAIN-CONTAINING PROTEIN"/>
    <property type="match status" value="1"/>
</dbReference>
<accession>A0AAN6XW68</accession>
<keyword evidence="3" id="KW-1185">Reference proteome</keyword>
<protein>
    <submittedName>
        <fullName evidence="2">Heterokaryon incompatibility protein-domain-containing protein</fullName>
    </submittedName>
</protein>
<evidence type="ECO:0000259" key="1">
    <source>
        <dbReference type="Pfam" id="PF06985"/>
    </source>
</evidence>
<dbReference type="Pfam" id="PF06985">
    <property type="entry name" value="HET"/>
    <property type="match status" value="1"/>
</dbReference>
<dbReference type="AlphaFoldDB" id="A0AAN6XW68"/>
<proteinExistence type="predicted"/>
<reference evidence="2" key="2">
    <citation type="submission" date="2023-05" db="EMBL/GenBank/DDBJ databases">
        <authorList>
            <consortium name="Lawrence Berkeley National Laboratory"/>
            <person name="Steindorff A."/>
            <person name="Hensen N."/>
            <person name="Bonometti L."/>
            <person name="Westerberg I."/>
            <person name="Brannstrom I.O."/>
            <person name="Guillou S."/>
            <person name="Cros-Aarteil S."/>
            <person name="Calhoun S."/>
            <person name="Haridas S."/>
            <person name="Kuo A."/>
            <person name="Mondo S."/>
            <person name="Pangilinan J."/>
            <person name="Riley R."/>
            <person name="Labutti K."/>
            <person name="Andreopoulos B."/>
            <person name="Lipzen A."/>
            <person name="Chen C."/>
            <person name="Yanf M."/>
            <person name="Daum C."/>
            <person name="Ng V."/>
            <person name="Clum A."/>
            <person name="Ohm R."/>
            <person name="Martin F."/>
            <person name="Silar P."/>
            <person name="Natvig D."/>
            <person name="Lalanne C."/>
            <person name="Gautier V."/>
            <person name="Ament-Velasquez S.L."/>
            <person name="Kruys A."/>
            <person name="Hutchinson M.I."/>
            <person name="Powell A.J."/>
            <person name="Barry K."/>
            <person name="Miller A.N."/>
            <person name="Grigoriev I.V."/>
            <person name="Debuchy R."/>
            <person name="Gladieux P."/>
            <person name="Thoren M.H."/>
            <person name="Johannesson H."/>
        </authorList>
    </citation>
    <scope>NUCLEOTIDE SEQUENCE</scope>
    <source>
        <strain evidence="2">PSN293</strain>
    </source>
</reference>
<name>A0AAN6XW68_9PEZI</name>